<dbReference type="GeneID" id="93650095"/>
<evidence type="ECO:0000256" key="1">
    <source>
        <dbReference type="ARBA" id="ARBA00004496"/>
    </source>
</evidence>
<dbReference type="PRINTS" id="PR00069">
    <property type="entry name" value="ALDKETRDTASE"/>
</dbReference>
<evidence type="ECO:0000256" key="6">
    <source>
        <dbReference type="PIRSR" id="PIRSR000097-2"/>
    </source>
</evidence>
<comment type="similarity">
    <text evidence="2">Belongs to the aldo/keto reductase family.</text>
</comment>
<proteinExistence type="inferred from homology"/>
<evidence type="ECO:0000313" key="9">
    <source>
        <dbReference type="EMBL" id="KAG5422371.1"/>
    </source>
</evidence>
<organism evidence="9 10">
    <name type="scientific">Candida metapsilosis</name>
    <dbReference type="NCBI Taxonomy" id="273372"/>
    <lineage>
        <taxon>Eukaryota</taxon>
        <taxon>Fungi</taxon>
        <taxon>Dikarya</taxon>
        <taxon>Ascomycota</taxon>
        <taxon>Saccharomycotina</taxon>
        <taxon>Pichiomycetes</taxon>
        <taxon>Debaryomycetaceae</taxon>
        <taxon>Candida/Lodderomyces clade</taxon>
        <taxon>Candida</taxon>
    </lineage>
</organism>
<reference evidence="9 10" key="1">
    <citation type="submission" date="2020-12" db="EMBL/GenBank/DDBJ databases">
        <title>Effect of drift, selection, and recombination on the evolution of hybrid genomes in Candida yeast pathogens.</title>
        <authorList>
            <person name="Mixao V."/>
            <person name="Ksiezopolska E."/>
            <person name="Saus E."/>
            <person name="Boekhout T."/>
            <person name="Gacser A."/>
            <person name="Gabaldon T."/>
        </authorList>
    </citation>
    <scope>NUCLEOTIDE SEQUENCE [LARGE SCALE GENOMIC DNA]</scope>
    <source>
        <strain evidence="9 10">BP57</strain>
    </source>
</reference>
<dbReference type="GO" id="GO:0042843">
    <property type="term" value="P:D-xylose catabolic process"/>
    <property type="evidence" value="ECO:0007669"/>
    <property type="project" value="UniProtKB-ARBA"/>
</dbReference>
<dbReference type="Proteomes" id="UP000669133">
    <property type="component" value="Unassembled WGS sequence"/>
</dbReference>
<feature type="active site" description="Proton donor" evidence="5">
    <location>
        <position position="57"/>
    </location>
</feature>
<dbReference type="Gene3D" id="3.20.20.100">
    <property type="entry name" value="NADP-dependent oxidoreductase domain"/>
    <property type="match status" value="1"/>
</dbReference>
<dbReference type="InterPro" id="IPR018170">
    <property type="entry name" value="Aldo/ket_reductase_CS"/>
</dbReference>
<dbReference type="GO" id="GO:0006066">
    <property type="term" value="P:alcohol metabolic process"/>
    <property type="evidence" value="ECO:0007669"/>
    <property type="project" value="UniProtKB-ARBA"/>
</dbReference>
<dbReference type="PIRSF" id="PIRSF000097">
    <property type="entry name" value="AKR"/>
    <property type="match status" value="1"/>
</dbReference>
<dbReference type="SUPFAM" id="SSF51430">
    <property type="entry name" value="NAD(P)-linked oxidoreductase"/>
    <property type="match status" value="1"/>
</dbReference>
<feature type="binding site" evidence="6">
    <location>
        <position position="113"/>
    </location>
    <ligand>
        <name>substrate</name>
    </ligand>
</feature>
<keyword evidence="3" id="KW-0963">Cytoplasm</keyword>
<dbReference type="PANTHER" id="PTHR11732">
    <property type="entry name" value="ALDO/KETO REDUCTASE"/>
    <property type="match status" value="1"/>
</dbReference>
<name>A0A8H7ZLS8_9ASCO</name>
<evidence type="ECO:0000256" key="5">
    <source>
        <dbReference type="PIRSR" id="PIRSR000097-1"/>
    </source>
</evidence>
<dbReference type="PROSITE" id="PS00798">
    <property type="entry name" value="ALDOKETO_REDUCTASE_1"/>
    <property type="match status" value="1"/>
</dbReference>
<evidence type="ECO:0000256" key="3">
    <source>
        <dbReference type="ARBA" id="ARBA00022490"/>
    </source>
</evidence>
<evidence type="ECO:0000313" key="10">
    <source>
        <dbReference type="Proteomes" id="UP000669133"/>
    </source>
</evidence>
<dbReference type="EMBL" id="JAEOAQ010000001">
    <property type="protein sequence ID" value="KAG5422371.1"/>
    <property type="molecule type" value="Genomic_DNA"/>
</dbReference>
<dbReference type="AlphaFoldDB" id="A0A8H7ZLS8"/>
<dbReference type="InterPro" id="IPR036812">
    <property type="entry name" value="NAD(P)_OxRdtase_dom_sf"/>
</dbReference>
<comment type="caution">
    <text evidence="9">The sequence shown here is derived from an EMBL/GenBank/DDBJ whole genome shotgun (WGS) entry which is preliminary data.</text>
</comment>
<feature type="site" description="Lowers pKa of active site Tyr" evidence="7">
    <location>
        <position position="82"/>
    </location>
</feature>
<keyword evidence="10" id="KW-1185">Reference proteome</keyword>
<keyword evidence="4" id="KW-0560">Oxidoreductase</keyword>
<dbReference type="GO" id="GO:0004032">
    <property type="term" value="F:aldose reductase (NADPH) activity"/>
    <property type="evidence" value="ECO:0007669"/>
    <property type="project" value="UniProtKB-ARBA"/>
</dbReference>
<dbReference type="GO" id="GO:0005737">
    <property type="term" value="C:cytoplasm"/>
    <property type="evidence" value="ECO:0007669"/>
    <property type="project" value="UniProtKB-SubCell"/>
</dbReference>
<dbReference type="InterPro" id="IPR023210">
    <property type="entry name" value="NADP_OxRdtase_dom"/>
</dbReference>
<dbReference type="GO" id="GO:0042180">
    <property type="term" value="P:ketone metabolic process"/>
    <property type="evidence" value="ECO:0007669"/>
    <property type="project" value="UniProtKB-ARBA"/>
</dbReference>
<evidence type="ECO:0000259" key="8">
    <source>
        <dbReference type="Pfam" id="PF00248"/>
    </source>
</evidence>
<evidence type="ECO:0000256" key="4">
    <source>
        <dbReference type="ARBA" id="ARBA00023002"/>
    </source>
</evidence>
<dbReference type="InterPro" id="IPR020471">
    <property type="entry name" value="AKR"/>
</dbReference>
<dbReference type="FunFam" id="3.20.20.100:FF:000018">
    <property type="entry name" value="Glycerol dehydrogenase Gcy1"/>
    <property type="match status" value="1"/>
</dbReference>
<evidence type="ECO:0000256" key="7">
    <source>
        <dbReference type="PIRSR" id="PIRSR000097-3"/>
    </source>
</evidence>
<feature type="domain" description="NADP-dependent oxidoreductase" evidence="8">
    <location>
        <begin position="23"/>
        <end position="277"/>
    </location>
</feature>
<dbReference type="GO" id="GO:0033554">
    <property type="term" value="P:cellular response to stress"/>
    <property type="evidence" value="ECO:0007669"/>
    <property type="project" value="UniProtKB-ARBA"/>
</dbReference>
<protein>
    <submittedName>
        <fullName evidence="9">GCY1</fullName>
    </submittedName>
</protein>
<dbReference type="RefSeq" id="XP_067551487.1">
    <property type="nucleotide sequence ID" value="XM_067690214.1"/>
</dbReference>
<evidence type="ECO:0000256" key="2">
    <source>
        <dbReference type="ARBA" id="ARBA00007905"/>
    </source>
</evidence>
<sequence>MSAQLKVNTTEFTLNTGAKIPAVGLGTWRASEKDAAYNSVLTALKNGYRHIDTAAIYGNEEEVGRGIAAANIPREELFVTTKLWNKKHKDVEAALDESLKKLGLDYIDLYLIHWPVSTDPETDKPYTDHDFVDTWKTLQKIYKEGKKVKAIGVSNFTVKKLEKLLNADGVDVVPAANQIEAHPLLTQPELYDYLKSKNIVLEAYSPLGSSESPLFKNKTITDIAEKNGVEPAQVLVSWAVQRNTVVLPKSVTDSRIISNIKTFTLSKEDFETLNKLSEKDGVVRTCDPDFNSFKD</sequence>
<dbReference type="Pfam" id="PF00248">
    <property type="entry name" value="Aldo_ket_red"/>
    <property type="match status" value="1"/>
</dbReference>
<gene>
    <name evidence="9" type="ORF">I9W82_001466</name>
</gene>
<dbReference type="OrthoDB" id="416253at2759"/>
<accession>A0A8H7ZLS8</accession>
<dbReference type="GO" id="GO:0019568">
    <property type="term" value="P:arabinose catabolic process"/>
    <property type="evidence" value="ECO:0007669"/>
    <property type="project" value="UniProtKB-ARBA"/>
</dbReference>
<comment type="subcellular location">
    <subcellularLocation>
        <location evidence="1">Cytoplasm</location>
    </subcellularLocation>
</comment>